<dbReference type="OrthoDB" id="6838913at2"/>
<reference evidence="2 4" key="2">
    <citation type="submission" date="2019-12" db="EMBL/GenBank/DDBJ databases">
        <title>Complete genome sequence of Pseudomonas stutzeri.</title>
        <authorList>
            <person name="Lim S.R."/>
            <person name="Kim J.H."/>
        </authorList>
    </citation>
    <scope>NUCLEOTIDE SEQUENCE [LARGE SCALE GENOMIC DNA]</scope>
    <source>
        <strain evidence="2 4">PM101005</strain>
        <plasmid evidence="4">p1_pm101005</plasmid>
        <plasmid evidence="2">p1_PM101005</plasmid>
    </source>
</reference>
<evidence type="ECO:0000313" key="1">
    <source>
        <dbReference type="EMBL" id="KIZ36110.1"/>
    </source>
</evidence>
<accession>A0A0D7E6L7</accession>
<dbReference type="PATRIC" id="fig|316.110.peg.4774"/>
<geneLocation type="plasmid" evidence="2">
    <name>p1_PM101005</name>
</geneLocation>
<sequence length="194" mass="21411">MIRVDFDKPTYLRASLGLAILSPRSQHLLPGADDEVAEPTLEPVVINRLFNGRAQVNTDVQSEEIRGELIPFKPDDSDDQEIQSSEKGVELSFGGIAGKSVTGLYGGSGHAPYRFNKKNGPSFFLRVGEHLIWGVELAPEIRRSGAEKGVSTISVTFMGKEAVTVLRKANIKNGQLEDEWVPTHKNLWEVRKLS</sequence>
<organism evidence="1 3">
    <name type="scientific">Stutzerimonas stutzeri</name>
    <name type="common">Pseudomonas stutzeri</name>
    <dbReference type="NCBI Taxonomy" id="316"/>
    <lineage>
        <taxon>Bacteria</taxon>
        <taxon>Pseudomonadati</taxon>
        <taxon>Pseudomonadota</taxon>
        <taxon>Gammaproteobacteria</taxon>
        <taxon>Pseudomonadales</taxon>
        <taxon>Pseudomonadaceae</taxon>
        <taxon>Stutzerimonas</taxon>
    </lineage>
</organism>
<evidence type="ECO:0000313" key="4">
    <source>
        <dbReference type="Proteomes" id="UP000438983"/>
    </source>
</evidence>
<dbReference type="Proteomes" id="UP000032439">
    <property type="component" value="Unassembled WGS sequence"/>
</dbReference>
<keyword evidence="2" id="KW-0614">Plasmid</keyword>
<gene>
    <name evidence="2" type="ORF">GQA94_23105</name>
    <name evidence="1" type="ORF">LO50_10770</name>
</gene>
<geneLocation type="plasmid" evidence="4">
    <name>p1_pm101005</name>
</geneLocation>
<name>A0A0D7E6L7_STUST</name>
<dbReference type="EMBL" id="CP046903">
    <property type="protein sequence ID" value="QGZ33028.1"/>
    <property type="molecule type" value="Genomic_DNA"/>
</dbReference>
<dbReference type="EMBL" id="JXXD01000093">
    <property type="protein sequence ID" value="KIZ36110.1"/>
    <property type="molecule type" value="Genomic_DNA"/>
</dbReference>
<protein>
    <submittedName>
        <fullName evidence="2">DNA primase</fullName>
    </submittedName>
</protein>
<dbReference type="Proteomes" id="UP000438983">
    <property type="component" value="Plasmid p1_PM101005"/>
</dbReference>
<reference evidence="1 3" key="1">
    <citation type="submission" date="2014-11" db="EMBL/GenBank/DDBJ databases">
        <title>Genomics and ecophysiology of heterotrophic nitrogen fixing bacteria isolated from estuarine surface water.</title>
        <authorList>
            <person name="Bentzon-Tilia M."/>
            <person name="Severin I."/>
            <person name="Hansen L.H."/>
            <person name="Riemann L."/>
        </authorList>
    </citation>
    <scope>NUCLEOTIDE SEQUENCE [LARGE SCALE GENOMIC DNA]</scope>
    <source>
        <strain evidence="1 3">BAL361</strain>
    </source>
</reference>
<evidence type="ECO:0000313" key="3">
    <source>
        <dbReference type="Proteomes" id="UP000032439"/>
    </source>
</evidence>
<dbReference type="AlphaFoldDB" id="A0A0D7E6L7"/>
<evidence type="ECO:0000313" key="2">
    <source>
        <dbReference type="EMBL" id="QGZ33028.1"/>
    </source>
</evidence>
<proteinExistence type="predicted"/>